<evidence type="ECO:0000256" key="2">
    <source>
        <dbReference type="ARBA" id="ARBA00022475"/>
    </source>
</evidence>
<evidence type="ECO:0000256" key="1">
    <source>
        <dbReference type="ARBA" id="ARBA00004651"/>
    </source>
</evidence>
<feature type="transmembrane region" description="Helical" evidence="10">
    <location>
        <begin position="137"/>
        <end position="160"/>
    </location>
</feature>
<dbReference type="AlphaFoldDB" id="A0A0K0PVR5"/>
<dbReference type="GO" id="GO:0071880">
    <property type="term" value="P:adenylate cyclase-activating adrenergic receptor signaling pathway"/>
    <property type="evidence" value="ECO:0007669"/>
    <property type="project" value="TreeGrafter"/>
</dbReference>
<protein>
    <submittedName>
        <fullName evidence="12">Orphan G-protein coupled receptor 60</fullName>
    </submittedName>
</protein>
<feature type="transmembrane region" description="Helical" evidence="10">
    <location>
        <begin position="283"/>
        <end position="301"/>
    </location>
</feature>
<dbReference type="PRINTS" id="PR01102">
    <property type="entry name" value="5HT6RECEPTR"/>
</dbReference>
<dbReference type="GO" id="GO:0005886">
    <property type="term" value="C:plasma membrane"/>
    <property type="evidence" value="ECO:0007669"/>
    <property type="project" value="UniProtKB-SubCell"/>
</dbReference>
<feature type="domain" description="G-protein coupled receptors family 1 profile" evidence="11">
    <location>
        <begin position="37"/>
        <end position="299"/>
    </location>
</feature>
<keyword evidence="5 9" id="KW-0297">G-protein coupled receptor</keyword>
<name>A0A0K0PVR5_PLADU</name>
<keyword evidence="4 10" id="KW-1133">Transmembrane helix</keyword>
<dbReference type="PANTHER" id="PTHR24248:SF163">
    <property type="entry name" value="HISTAMINE H2 RECEPTOR-LIKE"/>
    <property type="match status" value="1"/>
</dbReference>
<dbReference type="PROSITE" id="PS00237">
    <property type="entry name" value="G_PROTEIN_RECEP_F1_1"/>
    <property type="match status" value="1"/>
</dbReference>
<evidence type="ECO:0000256" key="10">
    <source>
        <dbReference type="SAM" id="Phobius"/>
    </source>
</evidence>
<dbReference type="PRINTS" id="PR00237">
    <property type="entry name" value="GPCRRHODOPSN"/>
</dbReference>
<dbReference type="PANTHER" id="PTHR24248">
    <property type="entry name" value="ADRENERGIC RECEPTOR-RELATED G-PROTEIN COUPLED RECEPTOR"/>
    <property type="match status" value="1"/>
</dbReference>
<dbReference type="EMBL" id="KP294012">
    <property type="protein sequence ID" value="AKQ63066.1"/>
    <property type="molecule type" value="mRNA"/>
</dbReference>
<feature type="transmembrane region" description="Helical" evidence="10">
    <location>
        <begin position="244"/>
        <end position="263"/>
    </location>
</feature>
<dbReference type="PROSITE" id="PS50262">
    <property type="entry name" value="G_PROTEIN_RECEP_F1_2"/>
    <property type="match status" value="1"/>
</dbReference>
<sequence length="327" mass="37425">MTSNASDPLVSGDKREIVEAVLIGAVLGFLDLLTICGNLLVCVTVLSNHRLRNNTNYFVLSLAFSDLLLGILVLPFSTMNTLISWWPLGAIFCNIFISMDVMLCTVSILNLFAISLERYFAVVLPMSYTETVTTRKVTYVLIGIWIFSFLLAFIPIHVGWNTNDGLVQNLREPYQCVFEGNKVYVLFVSIGTYFIPLIIMCGVYIRVFMIAREQVQRINTLVRATVRMFHENSKDPRFASDSKATVTLASVVMAFAICWIPYFVLFTIRPFLNHPIDLHLDLFTLWLGYINSMLNPFLYAFHSSQFRKGFLQVLTRRPHEFTKKDYM</sequence>
<dbReference type="Pfam" id="PF00001">
    <property type="entry name" value="7tm_1"/>
    <property type="match status" value="1"/>
</dbReference>
<keyword evidence="8 9" id="KW-0807">Transducer</keyword>
<evidence type="ECO:0000256" key="4">
    <source>
        <dbReference type="ARBA" id="ARBA00022989"/>
    </source>
</evidence>
<evidence type="ECO:0000313" key="12">
    <source>
        <dbReference type="EMBL" id="AKQ63066.1"/>
    </source>
</evidence>
<evidence type="ECO:0000256" key="9">
    <source>
        <dbReference type="RuleBase" id="RU000688"/>
    </source>
</evidence>
<feature type="transmembrane region" description="Helical" evidence="10">
    <location>
        <begin position="20"/>
        <end position="46"/>
    </location>
</feature>
<feature type="transmembrane region" description="Helical" evidence="10">
    <location>
        <begin position="58"/>
        <end position="77"/>
    </location>
</feature>
<keyword evidence="6 10" id="KW-0472">Membrane</keyword>
<dbReference type="GO" id="GO:0004930">
    <property type="term" value="F:G protein-coupled receptor activity"/>
    <property type="evidence" value="ECO:0007669"/>
    <property type="project" value="UniProtKB-KW"/>
</dbReference>
<proteinExistence type="evidence at transcript level"/>
<evidence type="ECO:0000256" key="6">
    <source>
        <dbReference type="ARBA" id="ARBA00023136"/>
    </source>
</evidence>
<comment type="similarity">
    <text evidence="9">Belongs to the G-protein coupled receptor 1 family.</text>
</comment>
<dbReference type="InterPro" id="IPR000276">
    <property type="entry name" value="GPCR_Rhodpsn"/>
</dbReference>
<evidence type="ECO:0000256" key="7">
    <source>
        <dbReference type="ARBA" id="ARBA00023170"/>
    </source>
</evidence>
<dbReference type="Gene3D" id="1.20.1070.10">
    <property type="entry name" value="Rhodopsin 7-helix transmembrane proteins"/>
    <property type="match status" value="1"/>
</dbReference>
<accession>A0A0K0PVR5</accession>
<organism evidence="12">
    <name type="scientific">Platynereis dumerilii</name>
    <name type="common">Dumeril's clam worm</name>
    <dbReference type="NCBI Taxonomy" id="6359"/>
    <lineage>
        <taxon>Eukaryota</taxon>
        <taxon>Metazoa</taxon>
        <taxon>Spiralia</taxon>
        <taxon>Lophotrochozoa</taxon>
        <taxon>Annelida</taxon>
        <taxon>Polychaeta</taxon>
        <taxon>Errantia</taxon>
        <taxon>Phyllodocida</taxon>
        <taxon>Nereididae</taxon>
        <taxon>Platynereis</taxon>
    </lineage>
</organism>
<reference evidence="12" key="1">
    <citation type="journal article" date="2015" name="Cell Rep.">
        <title>Large-Scale Combinatorial Deorphanization of Platynereis Neuropeptide GPCRs.</title>
        <authorList>
            <person name="Bauknecht P.M."/>
            <person name="Jekely G."/>
        </authorList>
    </citation>
    <scope>NUCLEOTIDE SEQUENCE</scope>
</reference>
<dbReference type="InterPro" id="IPR017452">
    <property type="entry name" value="GPCR_Rhodpsn_7TM"/>
</dbReference>
<evidence type="ECO:0000259" key="11">
    <source>
        <dbReference type="PROSITE" id="PS50262"/>
    </source>
</evidence>
<feature type="transmembrane region" description="Helical" evidence="10">
    <location>
        <begin position="83"/>
        <end position="116"/>
    </location>
</feature>
<comment type="subcellular location">
    <subcellularLocation>
        <location evidence="1">Cell membrane</location>
        <topology evidence="1">Multi-pass membrane protein</topology>
    </subcellularLocation>
</comment>
<keyword evidence="3 9" id="KW-0812">Transmembrane</keyword>
<evidence type="ECO:0000256" key="8">
    <source>
        <dbReference type="ARBA" id="ARBA00023224"/>
    </source>
</evidence>
<keyword evidence="7 9" id="KW-0675">Receptor</keyword>
<feature type="transmembrane region" description="Helical" evidence="10">
    <location>
        <begin position="183"/>
        <end position="207"/>
    </location>
</feature>
<evidence type="ECO:0000256" key="3">
    <source>
        <dbReference type="ARBA" id="ARBA00022692"/>
    </source>
</evidence>
<keyword evidence="2" id="KW-1003">Cell membrane</keyword>
<dbReference type="GO" id="GO:0043410">
    <property type="term" value="P:positive regulation of MAPK cascade"/>
    <property type="evidence" value="ECO:0007669"/>
    <property type="project" value="TreeGrafter"/>
</dbReference>
<evidence type="ECO:0000256" key="5">
    <source>
        <dbReference type="ARBA" id="ARBA00023040"/>
    </source>
</evidence>
<dbReference type="SUPFAM" id="SSF81321">
    <property type="entry name" value="Family A G protein-coupled receptor-like"/>
    <property type="match status" value="1"/>
</dbReference>